<gene>
    <name evidence="1" type="ORF">SAMN03080615_02484</name>
</gene>
<dbReference type="EMBL" id="FOGB01000006">
    <property type="protein sequence ID" value="SEQ70647.1"/>
    <property type="molecule type" value="Genomic_DNA"/>
</dbReference>
<organism evidence="1 2">
    <name type="scientific">Amphritea atlantica</name>
    <dbReference type="NCBI Taxonomy" id="355243"/>
    <lineage>
        <taxon>Bacteria</taxon>
        <taxon>Pseudomonadati</taxon>
        <taxon>Pseudomonadota</taxon>
        <taxon>Gammaproteobacteria</taxon>
        <taxon>Oceanospirillales</taxon>
        <taxon>Oceanospirillaceae</taxon>
        <taxon>Amphritea</taxon>
    </lineage>
</organism>
<dbReference type="Proteomes" id="UP000198749">
    <property type="component" value="Unassembled WGS sequence"/>
</dbReference>
<protein>
    <submittedName>
        <fullName evidence="1">Uncharacterized protein</fullName>
    </submittedName>
</protein>
<reference evidence="2" key="1">
    <citation type="submission" date="2016-10" db="EMBL/GenBank/DDBJ databases">
        <authorList>
            <person name="Varghese N."/>
            <person name="Submissions S."/>
        </authorList>
    </citation>
    <scope>NUCLEOTIDE SEQUENCE [LARGE SCALE GENOMIC DNA]</scope>
    <source>
        <strain evidence="2">DSM 18887</strain>
    </source>
</reference>
<dbReference type="STRING" id="355243.SAMN03080615_02484"/>
<sequence>MTRFGWLFFAGEGDNVSTRTQVIGLLNKRVNIFTLFYTYQFYTYQFYTYQFYTYQFYTYQGLGYRLLTDFSAQPIQYCECFIAGTFHQPDAFQ</sequence>
<name>A0A1H9I7U9_9GAMM</name>
<proteinExistence type="predicted"/>
<keyword evidence="2" id="KW-1185">Reference proteome</keyword>
<dbReference type="AlphaFoldDB" id="A0A1H9I7U9"/>
<evidence type="ECO:0000313" key="2">
    <source>
        <dbReference type="Proteomes" id="UP000198749"/>
    </source>
</evidence>
<evidence type="ECO:0000313" key="1">
    <source>
        <dbReference type="EMBL" id="SEQ70647.1"/>
    </source>
</evidence>
<accession>A0A1H9I7U9</accession>